<dbReference type="EMBL" id="JABWAB010000003">
    <property type="protein sequence ID" value="KAF6057528.1"/>
    <property type="molecule type" value="Genomic_DNA"/>
</dbReference>
<feature type="compositionally biased region" description="Acidic residues" evidence="1">
    <location>
        <begin position="310"/>
        <end position="335"/>
    </location>
</feature>
<evidence type="ECO:0000313" key="3">
    <source>
        <dbReference type="Proteomes" id="UP000590412"/>
    </source>
</evidence>
<feature type="region of interest" description="Disordered" evidence="1">
    <location>
        <begin position="217"/>
        <end position="281"/>
    </location>
</feature>
<feature type="compositionally biased region" description="Acidic residues" evidence="1">
    <location>
        <begin position="345"/>
        <end position="356"/>
    </location>
</feature>
<feature type="region of interest" description="Disordered" evidence="1">
    <location>
        <begin position="104"/>
        <end position="130"/>
    </location>
</feature>
<evidence type="ECO:0000313" key="2">
    <source>
        <dbReference type="EMBL" id="KAF6057528.1"/>
    </source>
</evidence>
<name>A0A8X7NNJ4_CANPA</name>
<accession>A0A8X7NNJ4</accession>
<protein>
    <submittedName>
        <fullName evidence="2">Uncharacterized protein</fullName>
    </submittedName>
</protein>
<gene>
    <name evidence="2" type="ORF">FOB60_002083</name>
</gene>
<feature type="compositionally biased region" description="Polar residues" evidence="1">
    <location>
        <begin position="252"/>
        <end position="277"/>
    </location>
</feature>
<feature type="region of interest" description="Disordered" evidence="1">
    <location>
        <begin position="167"/>
        <end position="203"/>
    </location>
</feature>
<comment type="caution">
    <text evidence="2">The sequence shown here is derived from an EMBL/GenBank/DDBJ whole genome shotgun (WGS) entry which is preliminary data.</text>
</comment>
<feature type="compositionally biased region" description="Basic and acidic residues" evidence="1">
    <location>
        <begin position="239"/>
        <end position="248"/>
    </location>
</feature>
<dbReference type="OrthoDB" id="4087010at2759"/>
<feature type="compositionally biased region" description="Polar residues" evidence="1">
    <location>
        <begin position="217"/>
        <end position="227"/>
    </location>
</feature>
<reference evidence="2" key="1">
    <citation type="submission" date="2020-03" db="EMBL/GenBank/DDBJ databases">
        <title>FDA dAtabase for Regulatory Grade micrObial Sequences (FDA-ARGOS): Supporting development and validation of Infectious Disease Dx tests.</title>
        <authorList>
            <person name="Campos J."/>
            <person name="Goldberg B."/>
            <person name="Tallon L."/>
            <person name="Sadzewicz L."/>
            <person name="Vavikolanu K."/>
            <person name="Mehta A."/>
            <person name="Aluvathingal J."/>
            <person name="Nadendla S."/>
            <person name="Nandy P."/>
            <person name="Geyer C."/>
            <person name="Yan Y."/>
            <person name="Sichtig H."/>
        </authorList>
    </citation>
    <scope>NUCLEOTIDE SEQUENCE [LARGE SCALE GENOMIC DNA]</scope>
    <source>
        <strain evidence="2">FDAARGOS_652</strain>
    </source>
</reference>
<evidence type="ECO:0000256" key="1">
    <source>
        <dbReference type="SAM" id="MobiDB-lite"/>
    </source>
</evidence>
<feature type="region of interest" description="Disordered" evidence="1">
    <location>
        <begin position="305"/>
        <end position="356"/>
    </location>
</feature>
<dbReference type="Proteomes" id="UP000590412">
    <property type="component" value="Unassembled WGS sequence"/>
</dbReference>
<proteinExistence type="predicted"/>
<organism evidence="2 3">
    <name type="scientific">Candida parapsilosis</name>
    <name type="common">Yeast</name>
    <dbReference type="NCBI Taxonomy" id="5480"/>
    <lineage>
        <taxon>Eukaryota</taxon>
        <taxon>Fungi</taxon>
        <taxon>Dikarya</taxon>
        <taxon>Ascomycota</taxon>
        <taxon>Saccharomycotina</taxon>
        <taxon>Pichiomycetes</taxon>
        <taxon>Debaryomycetaceae</taxon>
        <taxon>Candida/Lodderomyces clade</taxon>
        <taxon>Candida</taxon>
    </lineage>
</organism>
<dbReference type="AlphaFoldDB" id="A0A8X7NNJ4"/>
<sequence length="356" mass="40580">MDWTSEKQVQLEDYINTYLDQLKDISKFYTNIDWERVTKTTNCKNVEFLNLKIDELFDLKVFSQDLNPPQLVSLWGTKESSLYTDVSRMIDSIGLLPFKEVTQETNANAESEQPRAEIGPNQKAHDMPRLTKNQRRLSLDLMQPRPNPDFTGKDGQLVTPAATSITNLSVTTRSKPVLEHHSSGQSASTTRPELKTRPTSLVGEQLPKYIREQLRQAQPAQIVSPKTATRKHLPNKLPTIEDTREVSRKSSRLQNLVTASQSLHAHSQNFNSTTNTSDVERHLRYDSDDDDREYISPGSLAKYYGVQLEDGSDVDYDDEEEEEEDDDDDEEEDVDFVNVGGSVSNDDDENDYLFKV</sequence>